<dbReference type="AlphaFoldDB" id="A0A6J6ULB4"/>
<gene>
    <name evidence="2" type="ORF">UFOPK2810_01327</name>
</gene>
<dbReference type="InterPro" id="IPR006047">
    <property type="entry name" value="GH13_cat_dom"/>
</dbReference>
<dbReference type="EMBL" id="CAEZYZ010000246">
    <property type="protein sequence ID" value="CAB4760620.1"/>
    <property type="molecule type" value="Genomic_DNA"/>
</dbReference>
<accession>A0A6J6ULB4</accession>
<dbReference type="CDD" id="cd11332">
    <property type="entry name" value="AmyAc_OligoGlu_TS"/>
    <property type="match status" value="1"/>
</dbReference>
<dbReference type="InterPro" id="IPR045857">
    <property type="entry name" value="O16G_dom_2"/>
</dbReference>
<protein>
    <submittedName>
        <fullName evidence="2">Unannotated protein</fullName>
    </submittedName>
</protein>
<proteinExistence type="predicted"/>
<organism evidence="2">
    <name type="scientific">freshwater metagenome</name>
    <dbReference type="NCBI Taxonomy" id="449393"/>
    <lineage>
        <taxon>unclassified sequences</taxon>
        <taxon>metagenomes</taxon>
        <taxon>ecological metagenomes</taxon>
    </lineage>
</organism>
<evidence type="ECO:0000313" key="2">
    <source>
        <dbReference type="EMBL" id="CAB4760620.1"/>
    </source>
</evidence>
<dbReference type="SUPFAM" id="SSF51445">
    <property type="entry name" value="(Trans)glycosidases"/>
    <property type="match status" value="1"/>
</dbReference>
<dbReference type="InterPro" id="IPR017853">
    <property type="entry name" value="GH"/>
</dbReference>
<name>A0A6J6ULB4_9ZZZZ</name>
<dbReference type="PANTHER" id="PTHR10357">
    <property type="entry name" value="ALPHA-AMYLASE FAMILY MEMBER"/>
    <property type="match status" value="1"/>
</dbReference>
<dbReference type="SMART" id="SM00642">
    <property type="entry name" value="Aamy"/>
    <property type="match status" value="1"/>
</dbReference>
<reference evidence="2" key="1">
    <citation type="submission" date="2020-05" db="EMBL/GenBank/DDBJ databases">
        <authorList>
            <person name="Chiriac C."/>
            <person name="Salcher M."/>
            <person name="Ghai R."/>
            <person name="Kavagutti S V."/>
        </authorList>
    </citation>
    <scope>NUCLEOTIDE SEQUENCE</scope>
</reference>
<evidence type="ECO:0000259" key="1">
    <source>
        <dbReference type="SMART" id="SM00642"/>
    </source>
</evidence>
<dbReference type="GO" id="GO:0004556">
    <property type="term" value="F:alpha-amylase activity"/>
    <property type="evidence" value="ECO:0007669"/>
    <property type="project" value="TreeGrafter"/>
</dbReference>
<dbReference type="Gene3D" id="3.90.400.10">
    <property type="entry name" value="Oligo-1,6-glucosidase, Domain 2"/>
    <property type="match status" value="1"/>
</dbReference>
<dbReference type="GO" id="GO:0009313">
    <property type="term" value="P:oligosaccharide catabolic process"/>
    <property type="evidence" value="ECO:0007669"/>
    <property type="project" value="TreeGrafter"/>
</dbReference>
<dbReference type="Gene3D" id="3.20.20.80">
    <property type="entry name" value="Glycosidases"/>
    <property type="match status" value="1"/>
</dbReference>
<dbReference type="Pfam" id="PF00128">
    <property type="entry name" value="Alpha-amylase"/>
    <property type="match status" value="1"/>
</dbReference>
<dbReference type="PANTHER" id="PTHR10357:SF179">
    <property type="entry name" value="NEUTRAL AND BASIC AMINO ACID TRANSPORT PROTEIN RBAT"/>
    <property type="match status" value="1"/>
</dbReference>
<sequence length="556" mass="61220">MSARGDWWRSAVVYQVYPRSFADADGDGIGDIPGLISRLDYLASLSLDAIWISPFYTSPLHDGGYDVSDYRSIDPRLGTLDDVSALIEQAHARGMHVLMDIVPNHTSSEHAWFQELLAAGPESPAAERYIVRPGKVGGTKPPNNWRSVFHGAGWSPLPAPDGADSGFWYLHLFDSTQPDLNWQHPEVVAEFESILRFWFDLGVDGFRIDVAHGMVKAEGLPDVAEPSNEDEALLSEHRTPYWDQDGVHEIYRGWRAIADSYPDPRVFCGEAWVESEERLARYLRPDELHTSFNFEYLKAGWSAERMRAVIDQTIATHATIGAPPTWVLSNHDVIRHRTRMAPLDTAGRADLDRGLHRARAATLFALALPGSAYLYQGEELGLPEVVDLPDEARQDPAWLRSGGTDGVRDGCRVPIPWSGTEPSYGFGPGSSSWLPQPMEWADLSVRAQDSVEGSTLEFYRRALAARRSEASMGDGPLAWLPELADEPSALGIRRTAPDGSSVLAIINLGEANLRLAPSLGIEVLVESGEMVAVVSEDPASEPRLVVGPETAVWLRG</sequence>
<feature type="domain" description="Glycosyl hydrolase family 13 catalytic" evidence="1">
    <location>
        <begin position="15"/>
        <end position="408"/>
    </location>
</feature>